<feature type="compositionally biased region" description="Basic and acidic residues" evidence="1">
    <location>
        <begin position="99"/>
        <end position="117"/>
    </location>
</feature>
<comment type="caution">
    <text evidence="2">The sequence shown here is derived from an EMBL/GenBank/DDBJ whole genome shotgun (WGS) entry which is preliminary data.</text>
</comment>
<evidence type="ECO:0000256" key="1">
    <source>
        <dbReference type="SAM" id="MobiDB-lite"/>
    </source>
</evidence>
<accession>A0AAD6A6P2</accession>
<organism evidence="2 3">
    <name type="scientific">Pogonophryne albipinna</name>
    <dbReference type="NCBI Taxonomy" id="1090488"/>
    <lineage>
        <taxon>Eukaryota</taxon>
        <taxon>Metazoa</taxon>
        <taxon>Chordata</taxon>
        <taxon>Craniata</taxon>
        <taxon>Vertebrata</taxon>
        <taxon>Euteleostomi</taxon>
        <taxon>Actinopterygii</taxon>
        <taxon>Neopterygii</taxon>
        <taxon>Teleostei</taxon>
        <taxon>Neoteleostei</taxon>
        <taxon>Acanthomorphata</taxon>
        <taxon>Eupercaria</taxon>
        <taxon>Perciformes</taxon>
        <taxon>Notothenioidei</taxon>
        <taxon>Pogonophryne</taxon>
    </lineage>
</organism>
<dbReference type="Proteomes" id="UP001219934">
    <property type="component" value="Unassembled WGS sequence"/>
</dbReference>
<gene>
    <name evidence="2" type="ORF">JOQ06_024412</name>
</gene>
<dbReference type="EMBL" id="JAPTMU010000369">
    <property type="protein sequence ID" value="KAJ4918955.1"/>
    <property type="molecule type" value="Genomic_DNA"/>
</dbReference>
<feature type="compositionally biased region" description="Basic and acidic residues" evidence="1">
    <location>
        <begin position="486"/>
        <end position="496"/>
    </location>
</feature>
<reference evidence="2" key="1">
    <citation type="submission" date="2022-11" db="EMBL/GenBank/DDBJ databases">
        <title>Chromosome-level genome of Pogonophryne albipinna.</title>
        <authorList>
            <person name="Jo E."/>
        </authorList>
    </citation>
    <scope>NUCLEOTIDE SEQUENCE</scope>
    <source>
        <strain evidence="2">SGF0006</strain>
        <tissue evidence="2">Muscle</tissue>
    </source>
</reference>
<evidence type="ECO:0000313" key="2">
    <source>
        <dbReference type="EMBL" id="KAJ4918955.1"/>
    </source>
</evidence>
<keyword evidence="3" id="KW-1185">Reference proteome</keyword>
<feature type="compositionally biased region" description="Low complexity" evidence="1">
    <location>
        <begin position="417"/>
        <end position="475"/>
    </location>
</feature>
<dbReference type="PROSITE" id="PS50896">
    <property type="entry name" value="LISH"/>
    <property type="match status" value="1"/>
</dbReference>
<dbReference type="InterPro" id="IPR006594">
    <property type="entry name" value="LisH"/>
</dbReference>
<feature type="region of interest" description="Disordered" evidence="1">
    <location>
        <begin position="67"/>
        <end position="496"/>
    </location>
</feature>
<sequence>MASEEDATLLFLIFQHLKVHGYKKAAKVLEKHIAQVETPEETPNLHEIYSGWMKLYSLAQDAKQEAEAHLKKNGIKPEPATSEEEDVADAKLNNITQENHVDAKPPAESRTDVKESAEVLSEEREEESVSEQLLPPAAETQTTDPESEEGEKKEEETIAEEQSAPVEEAPEAAGEEVEPRAAICDQPDAALTPGEEQRETQESEAATDEASALEQTAVNQTEASEEGEGSAAEQTEPDTTEAQETKEQQDEAEATPPADPVSENPQEEVEETSKGRKQRGGSMRSVQLEQRRLEYELCEEQGGQPATSSLHGAEFGSEPWGRAGVGDGTGFERGQSIKGERCVETGYQDGDLASPLTAEVQTKSPEDPDTEAEKATMEEQVEPEVFIILTEDEEAVTPKKRKKRKSKTDADTPAEETPSPDASTPDTATPDTATPDTATPDAATPDTATPDTATPDTATPDAATPDTATPDTASSLSAKKRKRNKKIPEEEAEKFP</sequence>
<proteinExistence type="predicted"/>
<dbReference type="AlphaFoldDB" id="A0AAD6A6P2"/>
<protein>
    <recommendedName>
        <fullName evidence="4">LisH domain-containing protein</fullName>
    </recommendedName>
</protein>
<evidence type="ECO:0000313" key="3">
    <source>
        <dbReference type="Proteomes" id="UP001219934"/>
    </source>
</evidence>
<evidence type="ECO:0008006" key="4">
    <source>
        <dbReference type="Google" id="ProtNLM"/>
    </source>
</evidence>
<name>A0AAD6A6P2_9TELE</name>